<dbReference type="EMBL" id="CABWLR010000005">
    <property type="protein sequence ID" value="VXB99578.1"/>
    <property type="molecule type" value="Genomic_DNA"/>
</dbReference>
<dbReference type="RefSeq" id="WP_236564487.1">
    <property type="nucleotide sequence ID" value="NZ_LR733271.1"/>
</dbReference>
<dbReference type="Proteomes" id="UP000430202">
    <property type="component" value="Unassembled WGS sequence"/>
</dbReference>
<reference evidence="1 2" key="1">
    <citation type="submission" date="2019-10" db="EMBL/GenBank/DDBJ databases">
        <authorList>
            <person name="Karimi E."/>
        </authorList>
    </citation>
    <scope>NUCLEOTIDE SEQUENCE [LARGE SCALE GENOMIC DNA]</scope>
    <source>
        <strain evidence="1">Maribacter sp. 151</strain>
    </source>
</reference>
<gene>
    <name evidence="1" type="ORF">MARI151_50326</name>
</gene>
<accession>A0A653UZX6</accession>
<dbReference type="PROSITE" id="PS51257">
    <property type="entry name" value="PROKAR_LIPOPROTEIN"/>
    <property type="match status" value="1"/>
</dbReference>
<evidence type="ECO:0000313" key="1">
    <source>
        <dbReference type="EMBL" id="VXB99578.1"/>
    </source>
</evidence>
<evidence type="ECO:0008006" key="3">
    <source>
        <dbReference type="Google" id="ProtNLM"/>
    </source>
</evidence>
<evidence type="ECO:0000313" key="2">
    <source>
        <dbReference type="Proteomes" id="UP000430202"/>
    </source>
</evidence>
<dbReference type="AlphaFoldDB" id="A0A653UZX6"/>
<sequence>MMNKLYLLVLTMAVFSCKLAPKKEMPAEPVEEAEEMVNVDRYPSELNKVFEAHGGLNAWKSYKTLNFEMPKEGFNEIQTIDLHKRFDKISTPDYTIGYDGGEVWLLDNTGNYEGKPKFYHNLMFYFYAMPFVLSDDGIKYEEAEALVYDGVSYPGYKISYNDGVGASSTDEYFIHYDADTHQMKWLGYTMTYFSGEPSNKVSWINYADWTKVDEVLLPKAITWHNVEEGEVKEPAKTVNFENASLSTEAKPTGFYSAPENGVIVE</sequence>
<name>A0A653UZX6_9FLAO</name>
<proteinExistence type="predicted"/>
<protein>
    <recommendedName>
        <fullName evidence="3">Threonine synthase</fullName>
    </recommendedName>
</protein>
<keyword evidence="2" id="KW-1185">Reference proteome</keyword>
<organism evidence="1 2">
    <name type="scientific">Maribacter litoralis</name>
    <dbReference type="NCBI Taxonomy" id="2059726"/>
    <lineage>
        <taxon>Bacteria</taxon>
        <taxon>Pseudomonadati</taxon>
        <taxon>Bacteroidota</taxon>
        <taxon>Flavobacteriia</taxon>
        <taxon>Flavobacteriales</taxon>
        <taxon>Flavobacteriaceae</taxon>
        <taxon>Maribacter</taxon>
    </lineage>
</organism>